<protein>
    <submittedName>
        <fullName evidence="1">Uncharacterized protein</fullName>
    </submittedName>
</protein>
<dbReference type="EMBL" id="JRRC01061530">
    <property type="protein sequence ID" value="KHF99025.1"/>
    <property type="molecule type" value="Genomic_DNA"/>
</dbReference>
<evidence type="ECO:0000313" key="1">
    <source>
        <dbReference type="EMBL" id="KHF99025.1"/>
    </source>
</evidence>
<accession>A0A0B0MJD0</accession>
<keyword evidence="2" id="KW-1185">Reference proteome</keyword>
<evidence type="ECO:0000313" key="2">
    <source>
        <dbReference type="Proteomes" id="UP000032142"/>
    </source>
</evidence>
<organism evidence="1 2">
    <name type="scientific">Gossypium arboreum</name>
    <name type="common">Tree cotton</name>
    <name type="synonym">Gossypium nanking</name>
    <dbReference type="NCBI Taxonomy" id="29729"/>
    <lineage>
        <taxon>Eukaryota</taxon>
        <taxon>Viridiplantae</taxon>
        <taxon>Streptophyta</taxon>
        <taxon>Embryophyta</taxon>
        <taxon>Tracheophyta</taxon>
        <taxon>Spermatophyta</taxon>
        <taxon>Magnoliopsida</taxon>
        <taxon>eudicotyledons</taxon>
        <taxon>Gunneridae</taxon>
        <taxon>Pentapetalae</taxon>
        <taxon>rosids</taxon>
        <taxon>malvids</taxon>
        <taxon>Malvales</taxon>
        <taxon>Malvaceae</taxon>
        <taxon>Malvoideae</taxon>
        <taxon>Gossypium</taxon>
    </lineage>
</organism>
<name>A0A0B0MJD0_GOSAR</name>
<dbReference type="Proteomes" id="UP000032142">
    <property type="component" value="Unassembled WGS sequence"/>
</dbReference>
<gene>
    <name evidence="1" type="ORF">F383_38182</name>
</gene>
<sequence>MGYGIGTPG</sequence>
<proteinExistence type="predicted"/>
<reference evidence="2" key="1">
    <citation type="submission" date="2014-09" db="EMBL/GenBank/DDBJ databases">
        <authorList>
            <person name="Mudge J."/>
            <person name="Ramaraj T."/>
            <person name="Lindquist I.E."/>
            <person name="Bharti A.K."/>
            <person name="Sundararajan A."/>
            <person name="Cameron C.T."/>
            <person name="Woodward J.E."/>
            <person name="May G.D."/>
            <person name="Brubaker C."/>
            <person name="Broadhvest J."/>
            <person name="Wilkins T.A."/>
        </authorList>
    </citation>
    <scope>NUCLEOTIDE SEQUENCE</scope>
    <source>
        <strain evidence="2">cv. AKA8401</strain>
    </source>
</reference>
<comment type="caution">
    <text evidence="1">The sequence shown here is derived from an EMBL/GenBank/DDBJ whole genome shotgun (WGS) entry which is preliminary data.</text>
</comment>